<sequence>MESLYEPVRGHQDKRDRVGEADAINPTLPDPTPTWRLPQKSESLEFAEASKLEAKIRKKAKNSAQRPMSDGWNVDYLYKEQVKNDEGNQPLKRVQPGTEETEEIGTLKRLQKLVWSRRSHSSEDGKQTSLPHGYRP</sequence>
<feature type="compositionally biased region" description="Basic residues" evidence="1">
    <location>
        <begin position="109"/>
        <end position="119"/>
    </location>
</feature>
<name>A0A401P107_SCYTO</name>
<feature type="non-terminal residue" evidence="2">
    <location>
        <position position="136"/>
    </location>
</feature>
<protein>
    <submittedName>
        <fullName evidence="2">Uncharacterized protein</fullName>
    </submittedName>
</protein>
<accession>A0A401P107</accession>
<reference evidence="2 3" key="1">
    <citation type="journal article" date="2018" name="Nat. Ecol. Evol.">
        <title>Shark genomes provide insights into elasmobranch evolution and the origin of vertebrates.</title>
        <authorList>
            <person name="Hara Y"/>
            <person name="Yamaguchi K"/>
            <person name="Onimaru K"/>
            <person name="Kadota M"/>
            <person name="Koyanagi M"/>
            <person name="Keeley SD"/>
            <person name="Tatsumi K"/>
            <person name="Tanaka K"/>
            <person name="Motone F"/>
            <person name="Kageyama Y"/>
            <person name="Nozu R"/>
            <person name="Adachi N"/>
            <person name="Nishimura O"/>
            <person name="Nakagawa R"/>
            <person name="Tanegashima C"/>
            <person name="Kiyatake I"/>
            <person name="Matsumoto R"/>
            <person name="Murakumo K"/>
            <person name="Nishida K"/>
            <person name="Terakita A"/>
            <person name="Kuratani S"/>
            <person name="Sato K"/>
            <person name="Hyodo S Kuraku.S."/>
        </authorList>
    </citation>
    <scope>NUCLEOTIDE SEQUENCE [LARGE SCALE GENOMIC DNA]</scope>
</reference>
<organism evidence="2 3">
    <name type="scientific">Scyliorhinus torazame</name>
    <name type="common">Cloudy catshark</name>
    <name type="synonym">Catulus torazame</name>
    <dbReference type="NCBI Taxonomy" id="75743"/>
    <lineage>
        <taxon>Eukaryota</taxon>
        <taxon>Metazoa</taxon>
        <taxon>Chordata</taxon>
        <taxon>Craniata</taxon>
        <taxon>Vertebrata</taxon>
        <taxon>Chondrichthyes</taxon>
        <taxon>Elasmobranchii</taxon>
        <taxon>Galeomorphii</taxon>
        <taxon>Galeoidea</taxon>
        <taxon>Carcharhiniformes</taxon>
        <taxon>Scyliorhinidae</taxon>
        <taxon>Scyliorhinus</taxon>
    </lineage>
</organism>
<evidence type="ECO:0000313" key="2">
    <source>
        <dbReference type="EMBL" id="GCB66816.1"/>
    </source>
</evidence>
<feature type="region of interest" description="Disordered" evidence="1">
    <location>
        <begin position="1"/>
        <end position="40"/>
    </location>
</feature>
<dbReference type="EMBL" id="BFAA01008337">
    <property type="protein sequence ID" value="GCB66816.1"/>
    <property type="molecule type" value="Genomic_DNA"/>
</dbReference>
<evidence type="ECO:0000256" key="1">
    <source>
        <dbReference type="SAM" id="MobiDB-lite"/>
    </source>
</evidence>
<evidence type="ECO:0000313" key="3">
    <source>
        <dbReference type="Proteomes" id="UP000288216"/>
    </source>
</evidence>
<dbReference type="AlphaFoldDB" id="A0A401P107"/>
<dbReference type="STRING" id="75743.A0A401P107"/>
<feature type="region of interest" description="Disordered" evidence="1">
    <location>
        <begin position="83"/>
        <end position="136"/>
    </location>
</feature>
<dbReference type="Proteomes" id="UP000288216">
    <property type="component" value="Unassembled WGS sequence"/>
</dbReference>
<comment type="caution">
    <text evidence="2">The sequence shown here is derived from an EMBL/GenBank/DDBJ whole genome shotgun (WGS) entry which is preliminary data.</text>
</comment>
<gene>
    <name evidence="2" type="ORF">scyTo_0015045</name>
</gene>
<keyword evidence="3" id="KW-1185">Reference proteome</keyword>
<proteinExistence type="predicted"/>
<feature type="compositionally biased region" description="Basic and acidic residues" evidence="1">
    <location>
        <begin position="8"/>
        <end position="20"/>
    </location>
</feature>